<dbReference type="GO" id="GO:0008835">
    <property type="term" value="F:diaminohydroxyphosphoribosylaminopyrimidine deaminase activity"/>
    <property type="evidence" value="ECO:0007669"/>
    <property type="project" value="UniProtKB-EC"/>
</dbReference>
<dbReference type="NCBIfam" id="TIGR00326">
    <property type="entry name" value="eubact_ribD"/>
    <property type="match status" value="1"/>
</dbReference>
<dbReference type="CDD" id="cd01284">
    <property type="entry name" value="Riboflavin_deaminase-reductase"/>
    <property type="match status" value="1"/>
</dbReference>
<comment type="function">
    <text evidence="1 13">Converts 2,5-diamino-6-(ribosylamino)-4(3h)-pyrimidinone 5'-phosphate into 5-amino-6-(ribosylamino)-2,4(1h,3h)-pyrimidinedione 5'-phosphate.</text>
</comment>
<evidence type="ECO:0000259" key="17">
    <source>
        <dbReference type="PROSITE" id="PS51747"/>
    </source>
</evidence>
<protein>
    <recommendedName>
        <fullName evidence="13">Riboflavin biosynthesis protein RibD</fullName>
    </recommendedName>
    <domain>
        <recommendedName>
            <fullName evidence="13">Diaminohydroxyphosphoribosylaminopyrimidine deaminase</fullName>
            <shortName evidence="13">DRAP deaminase</shortName>
            <ecNumber evidence="13">3.5.4.26</ecNumber>
        </recommendedName>
        <alternativeName>
            <fullName evidence="13">Riboflavin-specific deaminase</fullName>
        </alternativeName>
    </domain>
    <domain>
        <recommendedName>
            <fullName evidence="13">5-amino-6-(5-phosphoribosylamino)uracil reductase</fullName>
            <ecNumber evidence="13">1.1.1.193</ecNumber>
        </recommendedName>
        <alternativeName>
            <fullName evidence="13">HTP reductase</fullName>
        </alternativeName>
    </domain>
</protein>
<dbReference type="PIRSF" id="PIRSF006769">
    <property type="entry name" value="RibD"/>
    <property type="match status" value="1"/>
</dbReference>
<evidence type="ECO:0000256" key="7">
    <source>
        <dbReference type="ARBA" id="ARBA00022723"/>
    </source>
</evidence>
<evidence type="ECO:0000313" key="18">
    <source>
        <dbReference type="EMBL" id="ADD79502.1"/>
    </source>
</evidence>
<gene>
    <name evidence="18" type="primary">ribD</name>
    <name evidence="18" type="ordered locus">RIEPE_0178</name>
</gene>
<dbReference type="eggNOG" id="COG1985">
    <property type="taxonomic scope" value="Bacteria"/>
</dbReference>
<feature type="binding site" evidence="16">
    <location>
        <position position="52"/>
    </location>
    <ligand>
        <name>Zn(2+)</name>
        <dbReference type="ChEBI" id="CHEBI:29105"/>
        <note>catalytic</note>
    </ligand>
</feature>
<dbReference type="Pfam" id="PF01872">
    <property type="entry name" value="RibD_C"/>
    <property type="match status" value="1"/>
</dbReference>
<dbReference type="InterPro" id="IPR016192">
    <property type="entry name" value="APOBEC/CMP_deaminase_Zn-bd"/>
</dbReference>
<feature type="binding site" evidence="15">
    <location>
        <position position="207"/>
    </location>
    <ligand>
        <name>substrate</name>
    </ligand>
</feature>
<keyword evidence="10 13" id="KW-0521">NADP</keyword>
<feature type="binding site" evidence="15">
    <location>
        <position position="156"/>
    </location>
    <ligand>
        <name>NADP(+)</name>
        <dbReference type="ChEBI" id="CHEBI:58349"/>
    </ligand>
</feature>
<comment type="pathway">
    <text evidence="3 13">Cofactor biosynthesis; riboflavin biosynthesis; 5-amino-6-(D-ribitylamino)uracil from GTP: step 3/4.</text>
</comment>
<comment type="catalytic activity">
    <reaction evidence="13">
        <text>2,5-diamino-6-hydroxy-4-(5-phosphoribosylamino)-pyrimidine + H2O + H(+) = 5-amino-6-(5-phospho-D-ribosylamino)uracil + NH4(+)</text>
        <dbReference type="Rhea" id="RHEA:21868"/>
        <dbReference type="ChEBI" id="CHEBI:15377"/>
        <dbReference type="ChEBI" id="CHEBI:15378"/>
        <dbReference type="ChEBI" id="CHEBI:28938"/>
        <dbReference type="ChEBI" id="CHEBI:58453"/>
        <dbReference type="ChEBI" id="CHEBI:58614"/>
        <dbReference type="EC" id="3.5.4.26"/>
    </reaction>
</comment>
<comment type="pathway">
    <text evidence="2 13">Cofactor biosynthesis; riboflavin biosynthesis; 5-amino-6-(D-ribitylamino)uracil from GTP: step 2/4.</text>
</comment>
<evidence type="ECO:0000256" key="12">
    <source>
        <dbReference type="ARBA" id="ARBA00023268"/>
    </source>
</evidence>
<dbReference type="NCBIfam" id="TIGR00227">
    <property type="entry name" value="ribD_Cterm"/>
    <property type="match status" value="1"/>
</dbReference>
<comment type="cofactor">
    <cofactor evidence="13 16">
        <name>Zn(2+)</name>
        <dbReference type="ChEBI" id="CHEBI:29105"/>
    </cofactor>
    <text evidence="13 16">Binds 1 zinc ion.</text>
</comment>
<dbReference type="EC" id="1.1.1.193" evidence="13"/>
<keyword evidence="12" id="KW-0511">Multifunctional enzyme</keyword>
<keyword evidence="11 13" id="KW-0560">Oxidoreductase</keyword>
<dbReference type="Gene3D" id="3.40.140.10">
    <property type="entry name" value="Cytidine Deaminase, domain 2"/>
    <property type="match status" value="1"/>
</dbReference>
<evidence type="ECO:0000256" key="14">
    <source>
        <dbReference type="PIRSR" id="PIRSR006769-1"/>
    </source>
</evidence>
<dbReference type="InterPro" id="IPR004794">
    <property type="entry name" value="Eubact_RibD"/>
</dbReference>
<dbReference type="SUPFAM" id="SSF53927">
    <property type="entry name" value="Cytidine deaminase-like"/>
    <property type="match status" value="1"/>
</dbReference>
<dbReference type="OrthoDB" id="9800865at2"/>
<dbReference type="InterPro" id="IPR024072">
    <property type="entry name" value="DHFR-like_dom_sf"/>
</dbReference>
<comment type="catalytic activity">
    <reaction evidence="13">
        <text>5-amino-6-(5-phospho-D-ribitylamino)uracil + NADP(+) = 5-amino-6-(5-phospho-D-ribosylamino)uracil + NADPH + H(+)</text>
        <dbReference type="Rhea" id="RHEA:17845"/>
        <dbReference type="ChEBI" id="CHEBI:15378"/>
        <dbReference type="ChEBI" id="CHEBI:57783"/>
        <dbReference type="ChEBI" id="CHEBI:58349"/>
        <dbReference type="ChEBI" id="CHEBI:58421"/>
        <dbReference type="ChEBI" id="CHEBI:58453"/>
        <dbReference type="EC" id="1.1.1.193"/>
    </reaction>
</comment>
<evidence type="ECO:0000256" key="10">
    <source>
        <dbReference type="ARBA" id="ARBA00022857"/>
    </source>
</evidence>
<dbReference type="InterPro" id="IPR016193">
    <property type="entry name" value="Cytidine_deaminase-like"/>
</dbReference>
<dbReference type="EC" id="3.5.4.26" evidence="13"/>
<dbReference type="Proteomes" id="UP000001700">
    <property type="component" value="Chromosome"/>
</dbReference>
<keyword evidence="6 13" id="KW-0686">Riboflavin biosynthesis</keyword>
<evidence type="ECO:0000256" key="6">
    <source>
        <dbReference type="ARBA" id="ARBA00022619"/>
    </source>
</evidence>
<evidence type="ECO:0000256" key="1">
    <source>
        <dbReference type="ARBA" id="ARBA00002151"/>
    </source>
</evidence>
<name>D4G7Y6_RIEPU</name>
<keyword evidence="9 13" id="KW-0862">Zinc</keyword>
<dbReference type="GO" id="GO:0050661">
    <property type="term" value="F:NADP binding"/>
    <property type="evidence" value="ECO:0007669"/>
    <property type="project" value="InterPro"/>
</dbReference>
<dbReference type="Gene3D" id="3.40.430.10">
    <property type="entry name" value="Dihydrofolate Reductase, subunit A"/>
    <property type="match status" value="1"/>
</dbReference>
<dbReference type="GO" id="GO:0008703">
    <property type="term" value="F:5-amino-6-(5-phosphoribosylamino)uracil reductase activity"/>
    <property type="evidence" value="ECO:0007669"/>
    <property type="project" value="UniProtKB-EC"/>
</dbReference>
<feature type="binding site" evidence="16">
    <location>
        <position position="77"/>
    </location>
    <ligand>
        <name>Zn(2+)</name>
        <dbReference type="ChEBI" id="CHEBI:29105"/>
        <note>catalytic</note>
    </ligand>
</feature>
<feature type="binding site" evidence="15">
    <location>
        <position position="203"/>
    </location>
    <ligand>
        <name>substrate</name>
    </ligand>
</feature>
<evidence type="ECO:0000256" key="4">
    <source>
        <dbReference type="ARBA" id="ARBA00005259"/>
    </source>
</evidence>
<dbReference type="GO" id="GO:0008270">
    <property type="term" value="F:zinc ion binding"/>
    <property type="evidence" value="ECO:0007669"/>
    <property type="project" value="InterPro"/>
</dbReference>
<feature type="binding site" evidence="15">
    <location>
        <position position="173"/>
    </location>
    <ligand>
        <name>NADP(+)</name>
        <dbReference type="ChEBI" id="CHEBI:58349"/>
    </ligand>
</feature>
<evidence type="ECO:0000256" key="8">
    <source>
        <dbReference type="ARBA" id="ARBA00022801"/>
    </source>
</evidence>
<dbReference type="EMBL" id="CP001085">
    <property type="protein sequence ID" value="ADD79502.1"/>
    <property type="molecule type" value="Genomic_DNA"/>
</dbReference>
<reference evidence="18" key="1">
    <citation type="submission" date="2008-05" db="EMBL/GenBank/DDBJ databases">
        <title>Genome sequence of Riesia pediculicola USDA.</title>
        <authorList>
            <person name="Kirkness E.F."/>
        </authorList>
    </citation>
    <scope>NUCLEOTIDE SEQUENCE [LARGE SCALE GENOMIC DNA]</scope>
    <source>
        <strain evidence="18">USDA</strain>
    </source>
</reference>
<evidence type="ECO:0000313" key="19">
    <source>
        <dbReference type="Proteomes" id="UP000001700"/>
    </source>
</evidence>
<dbReference type="InterPro" id="IPR050765">
    <property type="entry name" value="Riboflavin_Biosynth_HTPR"/>
</dbReference>
<feature type="domain" description="CMP/dCMP-type deaminase" evidence="17">
    <location>
        <begin position="3"/>
        <end position="113"/>
    </location>
</feature>
<feature type="binding site" evidence="15">
    <location>
        <position position="187"/>
    </location>
    <ligand>
        <name>substrate</name>
    </ligand>
</feature>
<dbReference type="STRING" id="515618.RIEPE_0178"/>
<evidence type="ECO:0000256" key="3">
    <source>
        <dbReference type="ARBA" id="ARBA00004910"/>
    </source>
</evidence>
<dbReference type="InterPro" id="IPR002734">
    <property type="entry name" value="RibDG_C"/>
</dbReference>
<dbReference type="PROSITE" id="PS00903">
    <property type="entry name" value="CYT_DCMP_DEAMINASES_1"/>
    <property type="match status" value="1"/>
</dbReference>
<dbReference type="InterPro" id="IPR011549">
    <property type="entry name" value="RibD_C"/>
</dbReference>
<dbReference type="HOGENOM" id="CLU_036590_1_2_6"/>
<feature type="active site" description="Proton donor" evidence="14">
    <location>
        <position position="54"/>
    </location>
</feature>
<dbReference type="Pfam" id="PF00383">
    <property type="entry name" value="dCMP_cyt_deam_1"/>
    <property type="match status" value="1"/>
</dbReference>
<keyword evidence="19" id="KW-1185">Reference proteome</keyword>
<keyword evidence="8 13" id="KW-0378">Hydrolase</keyword>
<sequence>MNDKDRQFMSRAIFLAKKGKFTTSPNPNVGCVIVQNNRIVGESYHSKTGESHAEVLAMKKAGHFLKGATVYVTLEPCNHYGLTPPCVDELINAKISKIFVSMTDPNPKVSGKSLIKLKKSGVQVISGLLKDESEKINLGFIKRMKQGLPYITIKMATSINSKVIPINFEKNKWISSYKSRQDVQEIRAQSSAVLTTGSTIVSDDSRLNVRWNDFSDELKNIYPEKEIRQPVRIVIDTKNKVHENHKIVNTPGECWLFRSQFSKKRWKKNVKEFSTKLDSEGRIDLIYTMKQIARRKINSILIESGPTFASSLLSLNLFDQIILYIAPKFFGSQSKELIIISKESEINNISKLRFVQVKKIGKDVRVILKKKES</sequence>
<evidence type="ECO:0000256" key="16">
    <source>
        <dbReference type="PIRSR" id="PIRSR006769-3"/>
    </source>
</evidence>
<feature type="binding site" evidence="15">
    <location>
        <position position="210"/>
    </location>
    <ligand>
        <name>substrate</name>
    </ligand>
</feature>
<dbReference type="PANTHER" id="PTHR38011">
    <property type="entry name" value="DIHYDROFOLATE REDUCTASE FAMILY PROTEIN (AFU_ORTHOLOGUE AFUA_8G06820)"/>
    <property type="match status" value="1"/>
</dbReference>
<accession>D4G7Y6</accession>
<dbReference type="InterPro" id="IPR002125">
    <property type="entry name" value="CMP_dCMP_dom"/>
</dbReference>
<dbReference type="RefSeq" id="WP_013087492.1">
    <property type="nucleotide sequence ID" value="NC_014109.1"/>
</dbReference>
<dbReference type="SUPFAM" id="SSF53597">
    <property type="entry name" value="Dihydrofolate reductase-like"/>
    <property type="match status" value="1"/>
</dbReference>
<keyword evidence="7 13" id="KW-0479">Metal-binding</keyword>
<evidence type="ECO:0000256" key="13">
    <source>
        <dbReference type="PIRNR" id="PIRNR006769"/>
    </source>
</evidence>
<evidence type="ECO:0000256" key="15">
    <source>
        <dbReference type="PIRSR" id="PIRSR006769-2"/>
    </source>
</evidence>
<dbReference type="eggNOG" id="COG0117">
    <property type="taxonomic scope" value="Bacteria"/>
</dbReference>
<dbReference type="AlphaFoldDB" id="D4G7Y6"/>
<evidence type="ECO:0000256" key="9">
    <source>
        <dbReference type="ARBA" id="ARBA00022833"/>
    </source>
</evidence>
<feature type="binding site" evidence="15">
    <location>
        <position position="303"/>
    </location>
    <ligand>
        <name>substrate</name>
    </ligand>
</feature>
<evidence type="ECO:0000256" key="2">
    <source>
        <dbReference type="ARBA" id="ARBA00004882"/>
    </source>
</evidence>
<evidence type="ECO:0000256" key="11">
    <source>
        <dbReference type="ARBA" id="ARBA00023002"/>
    </source>
</evidence>
<feature type="binding site" evidence="15">
    <location>
        <begin position="305"/>
        <end position="311"/>
    </location>
    <ligand>
        <name>NADP(+)</name>
        <dbReference type="ChEBI" id="CHEBI:58349"/>
    </ligand>
</feature>
<evidence type="ECO:0000256" key="5">
    <source>
        <dbReference type="ARBA" id="ARBA00007417"/>
    </source>
</evidence>
<proteinExistence type="inferred from homology"/>
<comment type="similarity">
    <text evidence="5 13">In the C-terminal section; belongs to the HTP reductase family.</text>
</comment>
<dbReference type="PANTHER" id="PTHR38011:SF7">
    <property type="entry name" value="2,5-DIAMINO-6-RIBOSYLAMINO-4(3H)-PYRIMIDINONE 5'-PHOSPHATE REDUCTASE"/>
    <property type="match status" value="1"/>
</dbReference>
<feature type="binding site" evidence="15">
    <location>
        <position position="237"/>
    </location>
    <ligand>
        <name>NADP(+)</name>
        <dbReference type="ChEBI" id="CHEBI:58349"/>
    </ligand>
</feature>
<feature type="binding site" evidence="16">
    <location>
        <position position="86"/>
    </location>
    <ligand>
        <name>Zn(2+)</name>
        <dbReference type="ChEBI" id="CHEBI:29105"/>
        <note>catalytic</note>
    </ligand>
</feature>
<comment type="similarity">
    <text evidence="4 13">In the N-terminal section; belongs to the cytidine and deoxycytidylate deaminase family.</text>
</comment>
<organism evidence="18 19">
    <name type="scientific">Riesia pediculicola (strain USDA)</name>
    <dbReference type="NCBI Taxonomy" id="515618"/>
    <lineage>
        <taxon>Bacteria</taxon>
        <taxon>Pseudomonadati</taxon>
        <taxon>Pseudomonadota</taxon>
        <taxon>Gammaproteobacteria</taxon>
        <taxon>Enterobacterales</taxon>
        <taxon>Enterobacteriaceae</taxon>
        <taxon>Candidatus Riesia</taxon>
    </lineage>
</organism>
<dbReference type="UniPathway" id="UPA00275">
    <property type="reaction ID" value="UER00401"/>
</dbReference>
<feature type="binding site" evidence="15">
    <location>
        <position position="199"/>
    </location>
    <ligand>
        <name>NADP(+)</name>
        <dbReference type="ChEBI" id="CHEBI:58349"/>
    </ligand>
</feature>
<dbReference type="FunFam" id="3.40.140.10:FF:000025">
    <property type="entry name" value="Riboflavin biosynthesis protein RibD"/>
    <property type="match status" value="1"/>
</dbReference>
<dbReference type="KEGG" id="rip:RIEPE_0178"/>
<dbReference type="PROSITE" id="PS51747">
    <property type="entry name" value="CYT_DCMP_DEAMINASES_2"/>
    <property type="match status" value="1"/>
</dbReference>
<dbReference type="GO" id="GO:0009231">
    <property type="term" value="P:riboflavin biosynthetic process"/>
    <property type="evidence" value="ECO:0007669"/>
    <property type="project" value="UniProtKB-UniPathway"/>
</dbReference>